<accession>A0A9W9ZWN4</accession>
<dbReference type="Proteomes" id="UP001163046">
    <property type="component" value="Unassembled WGS sequence"/>
</dbReference>
<name>A0A9W9ZWN4_9CNID</name>
<dbReference type="EMBL" id="MU825437">
    <property type="protein sequence ID" value="KAJ7389256.1"/>
    <property type="molecule type" value="Genomic_DNA"/>
</dbReference>
<feature type="signal peptide" evidence="2">
    <location>
        <begin position="1"/>
        <end position="26"/>
    </location>
</feature>
<keyword evidence="1" id="KW-0812">Transmembrane</keyword>
<proteinExistence type="predicted"/>
<keyword evidence="4" id="KW-1185">Reference proteome</keyword>
<organism evidence="3 4">
    <name type="scientific">Desmophyllum pertusum</name>
    <dbReference type="NCBI Taxonomy" id="174260"/>
    <lineage>
        <taxon>Eukaryota</taxon>
        <taxon>Metazoa</taxon>
        <taxon>Cnidaria</taxon>
        <taxon>Anthozoa</taxon>
        <taxon>Hexacorallia</taxon>
        <taxon>Scleractinia</taxon>
        <taxon>Caryophylliina</taxon>
        <taxon>Caryophylliidae</taxon>
        <taxon>Desmophyllum</taxon>
    </lineage>
</organism>
<evidence type="ECO:0000256" key="1">
    <source>
        <dbReference type="SAM" id="Phobius"/>
    </source>
</evidence>
<evidence type="ECO:0000313" key="3">
    <source>
        <dbReference type="EMBL" id="KAJ7389256.1"/>
    </source>
</evidence>
<sequence>MSVFPWHVSVHVAFFIMLCHVDVVTSSSNKTNSSTGASSSTKCQQQVNNRCPLSLKIDWWEIPPYIYKDDKGVVSGIFPDILKRLVTECCDRHPSSNAQEDVTKCVKLNFSETASNDSEVVKKHINMNGTVLSMPIYGDMKDVTFQNHPFYPVVESPGVVFIVKKEDSSNAAQAVMEAVFQGWPVLLLTLIMAALSGIVVWALVSKCTYSG</sequence>
<keyword evidence="1" id="KW-0472">Membrane</keyword>
<protein>
    <submittedName>
        <fullName evidence="3">Uncharacterized protein</fullName>
    </submittedName>
</protein>
<comment type="caution">
    <text evidence="3">The sequence shown here is derived from an EMBL/GenBank/DDBJ whole genome shotgun (WGS) entry which is preliminary data.</text>
</comment>
<reference evidence="3" key="1">
    <citation type="submission" date="2023-01" db="EMBL/GenBank/DDBJ databases">
        <title>Genome assembly of the deep-sea coral Lophelia pertusa.</title>
        <authorList>
            <person name="Herrera S."/>
            <person name="Cordes E."/>
        </authorList>
    </citation>
    <scope>NUCLEOTIDE SEQUENCE</scope>
    <source>
        <strain evidence="3">USNM1676648</strain>
        <tissue evidence="3">Polyp</tissue>
    </source>
</reference>
<feature type="transmembrane region" description="Helical" evidence="1">
    <location>
        <begin position="185"/>
        <end position="204"/>
    </location>
</feature>
<feature type="chain" id="PRO_5040999196" evidence="2">
    <location>
        <begin position="27"/>
        <end position="211"/>
    </location>
</feature>
<keyword evidence="2" id="KW-0732">Signal</keyword>
<gene>
    <name evidence="3" type="ORF">OS493_032724</name>
</gene>
<keyword evidence="1" id="KW-1133">Transmembrane helix</keyword>
<dbReference type="AlphaFoldDB" id="A0A9W9ZWN4"/>
<evidence type="ECO:0000256" key="2">
    <source>
        <dbReference type="SAM" id="SignalP"/>
    </source>
</evidence>
<dbReference type="OrthoDB" id="5953876at2759"/>
<evidence type="ECO:0000313" key="4">
    <source>
        <dbReference type="Proteomes" id="UP001163046"/>
    </source>
</evidence>